<feature type="transmembrane region" description="Helical" evidence="6">
    <location>
        <begin position="361"/>
        <end position="379"/>
    </location>
</feature>
<evidence type="ECO:0000259" key="7">
    <source>
        <dbReference type="Pfam" id="PF04932"/>
    </source>
</evidence>
<dbReference type="HOGENOM" id="CLU_643880_0_0_5"/>
<dbReference type="GO" id="GO:0016874">
    <property type="term" value="F:ligase activity"/>
    <property type="evidence" value="ECO:0007669"/>
    <property type="project" value="UniProtKB-KW"/>
</dbReference>
<feature type="transmembrane region" description="Helical" evidence="6">
    <location>
        <begin position="69"/>
        <end position="87"/>
    </location>
</feature>
<keyword evidence="4 6" id="KW-0472">Membrane</keyword>
<feature type="transmembrane region" description="Helical" evidence="6">
    <location>
        <begin position="44"/>
        <end position="62"/>
    </location>
</feature>
<evidence type="ECO:0000313" key="8">
    <source>
        <dbReference type="EMBL" id="EDQ33975.2"/>
    </source>
</evidence>
<comment type="subcellular location">
    <subcellularLocation>
        <location evidence="1">Membrane</location>
        <topology evidence="1">Multi-pass membrane protein</topology>
    </subcellularLocation>
</comment>
<dbReference type="EMBL" id="ABIA03000002">
    <property type="protein sequence ID" value="EDQ33975.2"/>
    <property type="molecule type" value="Genomic_DNA"/>
</dbReference>
<evidence type="ECO:0000256" key="2">
    <source>
        <dbReference type="ARBA" id="ARBA00022692"/>
    </source>
</evidence>
<dbReference type="GO" id="GO:0016020">
    <property type="term" value="C:membrane"/>
    <property type="evidence" value="ECO:0007669"/>
    <property type="project" value="UniProtKB-SubCell"/>
</dbReference>
<feature type="transmembrane region" description="Helical" evidence="6">
    <location>
        <begin position="21"/>
        <end position="38"/>
    </location>
</feature>
<reference evidence="8 9" key="2">
    <citation type="submission" date="2012-06" db="EMBL/GenBank/DDBJ databases">
        <authorList>
            <person name="Fiebig A."/>
        </authorList>
    </citation>
    <scope>NUCLEOTIDE SEQUENCE [LARGE SCALE GENOMIC DNA]</scope>
    <source>
        <strain evidence="8 9">DFL-43</strain>
    </source>
</reference>
<evidence type="ECO:0000313" key="9">
    <source>
        <dbReference type="Proteomes" id="UP000004291"/>
    </source>
</evidence>
<evidence type="ECO:0000256" key="4">
    <source>
        <dbReference type="ARBA" id="ARBA00023136"/>
    </source>
</evidence>
<feature type="transmembrane region" description="Helical" evidence="6">
    <location>
        <begin position="385"/>
        <end position="402"/>
    </location>
</feature>
<feature type="transmembrane region" description="Helical" evidence="6">
    <location>
        <begin position="243"/>
        <end position="263"/>
    </location>
</feature>
<evidence type="ECO:0000256" key="6">
    <source>
        <dbReference type="SAM" id="Phobius"/>
    </source>
</evidence>
<gene>
    <name evidence="8" type="ORF">HPDFL43_05960</name>
</gene>
<keyword evidence="9" id="KW-1185">Reference proteome</keyword>
<dbReference type="InterPro" id="IPR051533">
    <property type="entry name" value="WaaL-like"/>
</dbReference>
<feature type="domain" description="O-antigen ligase-related" evidence="7">
    <location>
        <begin position="198"/>
        <end position="338"/>
    </location>
</feature>
<comment type="caution">
    <text evidence="8">The sequence shown here is derived from an EMBL/GenBank/DDBJ whole genome shotgun (WGS) entry which is preliminary data.</text>
</comment>
<feature type="transmembrane region" description="Helical" evidence="6">
    <location>
        <begin position="93"/>
        <end position="114"/>
    </location>
</feature>
<dbReference type="PANTHER" id="PTHR37422">
    <property type="entry name" value="TEICHURONIC ACID BIOSYNTHESIS PROTEIN TUAE"/>
    <property type="match status" value="1"/>
</dbReference>
<keyword evidence="3 6" id="KW-1133">Transmembrane helix</keyword>
<dbReference type="STRING" id="411684.HPDFL43_05960"/>
<dbReference type="InterPro" id="IPR007016">
    <property type="entry name" value="O-antigen_ligase-rel_domated"/>
</dbReference>
<feature type="transmembrane region" description="Helical" evidence="6">
    <location>
        <begin position="214"/>
        <end position="231"/>
    </location>
</feature>
<evidence type="ECO:0000256" key="3">
    <source>
        <dbReference type="ARBA" id="ARBA00022989"/>
    </source>
</evidence>
<dbReference type="PANTHER" id="PTHR37422:SF21">
    <property type="entry name" value="EXOQ-LIKE PROTEIN"/>
    <property type="match status" value="1"/>
</dbReference>
<reference evidence="8 9" key="1">
    <citation type="submission" date="2007-10" db="EMBL/GenBank/DDBJ databases">
        <authorList>
            <person name="Wagner-Dobler I."/>
            <person name="Ferriera S."/>
            <person name="Johnson J."/>
            <person name="Kravitz S."/>
            <person name="Beeson K."/>
            <person name="Sutton G."/>
            <person name="Rogers Y.-H."/>
            <person name="Friedman R."/>
            <person name="Frazier M."/>
            <person name="Venter J.C."/>
        </authorList>
    </citation>
    <scope>NUCLEOTIDE SEQUENCE [LARGE SCALE GENOMIC DNA]</scope>
    <source>
        <strain evidence="8 9">DFL-43</strain>
    </source>
</reference>
<protein>
    <submittedName>
        <fullName evidence="8">Lipid A core-O-antigen ligase</fullName>
    </submittedName>
</protein>
<feature type="transmembrane region" description="Helical" evidence="6">
    <location>
        <begin position="192"/>
        <end position="208"/>
    </location>
</feature>
<feature type="transmembrane region" description="Helical" evidence="6">
    <location>
        <begin position="329"/>
        <end position="349"/>
    </location>
</feature>
<keyword evidence="8" id="KW-0436">Ligase</keyword>
<dbReference type="Pfam" id="PF04932">
    <property type="entry name" value="Wzy_C"/>
    <property type="match status" value="1"/>
</dbReference>
<evidence type="ECO:0000256" key="1">
    <source>
        <dbReference type="ARBA" id="ARBA00004141"/>
    </source>
</evidence>
<feature type="transmembrane region" description="Helical" evidence="6">
    <location>
        <begin position="167"/>
        <end position="185"/>
    </location>
</feature>
<proteinExistence type="predicted"/>
<keyword evidence="2 6" id="KW-0812">Transmembrane</keyword>
<evidence type="ECO:0000256" key="5">
    <source>
        <dbReference type="SAM" id="MobiDB-lite"/>
    </source>
</evidence>
<organism evidence="8 9">
    <name type="scientific">Hoeflea phototrophica (strain DSM 17068 / NCIMB 14078 / DFL-43)</name>
    <dbReference type="NCBI Taxonomy" id="411684"/>
    <lineage>
        <taxon>Bacteria</taxon>
        <taxon>Pseudomonadati</taxon>
        <taxon>Pseudomonadota</taxon>
        <taxon>Alphaproteobacteria</taxon>
        <taxon>Hyphomicrobiales</taxon>
        <taxon>Rhizobiaceae</taxon>
        <taxon>Hoeflea</taxon>
    </lineage>
</organism>
<dbReference type="Proteomes" id="UP000004291">
    <property type="component" value="Chromosome"/>
</dbReference>
<dbReference type="AlphaFoldDB" id="A9D4W4"/>
<name>A9D4W4_HOEPD</name>
<sequence>MTSAALPVSAAFQPQRAAMSMLASLCVAFGVFLSGFVINEPAPYELFLVVLIAIWALFGLKLSRHIAPLIVLYVVFNIGGMFSILTMDAVKQTPMYIAVSLFLAFTAMFFAAIIEADQRRLLLIFRAYVVAAIITAMLGILGYFGAIPGGEVFTRYDRAMGAFQDPNVFGPYLVLPALFLMHGLLTGTLKAAPFRVLGLMILVLGVFLSFSRAAWGLLAISMAMLVVIMLIKQRTGVFRLRILIMSMLGFVLLIAAIIVALQFDQVSDLFSDRAKLVQAYDGARHGRFERHAIGFLMAMEHPLGIGPLEFGLMWGEDTHNIWLKALMDYGWLGFVSYVALMVWTFTLGFRYLLRERPWQPYLMLALIVLFGHTIIGNVIDTDHWRHFYLLMGVVWGCIALEMRWQAARHNQRPPQPTTPAPQRLENRARGSARVWTGNHSAPTH</sequence>
<feature type="region of interest" description="Disordered" evidence="5">
    <location>
        <begin position="410"/>
        <end position="444"/>
    </location>
</feature>
<dbReference type="eggNOG" id="COG3307">
    <property type="taxonomic scope" value="Bacteria"/>
</dbReference>
<accession>A9D4W4</accession>
<feature type="transmembrane region" description="Helical" evidence="6">
    <location>
        <begin position="121"/>
        <end position="147"/>
    </location>
</feature>